<dbReference type="EMBL" id="PDNC01000032">
    <property type="protein sequence ID" value="PGH05162.1"/>
    <property type="molecule type" value="Genomic_DNA"/>
</dbReference>
<sequence length="158" mass="18355">MALTNRFLRSFNHFPSEIFRLNFGRVVRLREHMDPIAPPIGPFDLLTEGGKVKPRALNPATYIFPNGASMRPNSQTLQSLARKVRGDVYIYSVPAGTQLPEHLILVHEFRDHFSLQARTEMTLEDLNTRITNFLNTKGECFTRERWLLKYPSASYFWK</sequence>
<reference evidence="2 3" key="1">
    <citation type="submission" date="2017-10" db="EMBL/GenBank/DDBJ databases">
        <title>Comparative genomics in systemic dimorphic fungi from Ajellomycetaceae.</title>
        <authorList>
            <person name="Munoz J.F."/>
            <person name="Mcewen J.G."/>
            <person name="Clay O.K."/>
            <person name="Cuomo C.A."/>
        </authorList>
    </citation>
    <scope>NUCLEOTIDE SEQUENCE [LARGE SCALE GENOMIC DNA]</scope>
    <source>
        <strain evidence="2 3">UAMH130</strain>
    </source>
</reference>
<dbReference type="AlphaFoldDB" id="A0A2B7X8V7"/>
<accession>A0A2B7X8V7</accession>
<dbReference type="Proteomes" id="UP000224080">
    <property type="component" value="Unassembled WGS sequence"/>
</dbReference>
<organism evidence="2 3">
    <name type="scientific">Blastomyces parvus</name>
    <dbReference type="NCBI Taxonomy" id="2060905"/>
    <lineage>
        <taxon>Eukaryota</taxon>
        <taxon>Fungi</taxon>
        <taxon>Dikarya</taxon>
        <taxon>Ascomycota</taxon>
        <taxon>Pezizomycotina</taxon>
        <taxon>Eurotiomycetes</taxon>
        <taxon>Eurotiomycetidae</taxon>
        <taxon>Onygenales</taxon>
        <taxon>Ajellomycetaceae</taxon>
        <taxon>Blastomyces</taxon>
    </lineage>
</organism>
<name>A0A2B7X8V7_9EURO</name>
<feature type="domain" description="Tse2 ADP-ribosyltransferase toxin" evidence="1">
    <location>
        <begin position="17"/>
        <end position="146"/>
    </location>
</feature>
<dbReference type="Pfam" id="PF18648">
    <property type="entry name" value="ADPRTs_Tse2"/>
    <property type="match status" value="1"/>
</dbReference>
<dbReference type="OrthoDB" id="10266325at2759"/>
<evidence type="ECO:0000259" key="1">
    <source>
        <dbReference type="Pfam" id="PF18648"/>
    </source>
</evidence>
<gene>
    <name evidence="2" type="ORF">GX51_03061</name>
</gene>
<protein>
    <recommendedName>
        <fullName evidence="1">Tse2 ADP-ribosyltransferase toxin domain-containing protein</fullName>
    </recommendedName>
</protein>
<keyword evidence="3" id="KW-1185">Reference proteome</keyword>
<evidence type="ECO:0000313" key="3">
    <source>
        <dbReference type="Proteomes" id="UP000224080"/>
    </source>
</evidence>
<dbReference type="InterPro" id="IPR041018">
    <property type="entry name" value="ADPRTs_Tse2"/>
</dbReference>
<proteinExistence type="predicted"/>
<evidence type="ECO:0000313" key="2">
    <source>
        <dbReference type="EMBL" id="PGH05162.1"/>
    </source>
</evidence>
<comment type="caution">
    <text evidence="2">The sequence shown here is derived from an EMBL/GenBank/DDBJ whole genome shotgun (WGS) entry which is preliminary data.</text>
</comment>